<evidence type="ECO:0000256" key="12">
    <source>
        <dbReference type="ARBA" id="ARBA00048483"/>
    </source>
</evidence>
<evidence type="ECO:0000256" key="7">
    <source>
        <dbReference type="ARBA" id="ARBA00022982"/>
    </source>
</evidence>
<evidence type="ECO:0000256" key="2">
    <source>
        <dbReference type="ARBA" id="ARBA00006278"/>
    </source>
</evidence>
<dbReference type="EC" id="1.16.1.9" evidence="3"/>
<dbReference type="GO" id="GO:0006826">
    <property type="term" value="P:iron ion transport"/>
    <property type="evidence" value="ECO:0007669"/>
    <property type="project" value="TreeGrafter"/>
</dbReference>
<dbReference type="InterPro" id="IPR017927">
    <property type="entry name" value="FAD-bd_FR_type"/>
</dbReference>
<dbReference type="EMBL" id="LXJU01000006">
    <property type="protein sequence ID" value="OGE54102.1"/>
    <property type="molecule type" value="Genomic_DNA"/>
</dbReference>
<dbReference type="PROSITE" id="PS51384">
    <property type="entry name" value="FAD_FR"/>
    <property type="match status" value="1"/>
</dbReference>
<dbReference type="GO" id="GO:0006879">
    <property type="term" value="P:intracellular iron ion homeostasis"/>
    <property type="evidence" value="ECO:0007669"/>
    <property type="project" value="TreeGrafter"/>
</dbReference>
<comment type="similarity">
    <text evidence="2">Belongs to the ferric reductase (FRE) family.</text>
</comment>
<keyword evidence="4" id="KW-0813">Transport</keyword>
<gene>
    <name evidence="16" type="ORF">PENARI_c006G08506</name>
</gene>
<accession>A0A1F5LLJ4</accession>
<dbReference type="Pfam" id="PF01794">
    <property type="entry name" value="Ferric_reduct"/>
    <property type="match status" value="1"/>
</dbReference>
<evidence type="ECO:0000256" key="4">
    <source>
        <dbReference type="ARBA" id="ARBA00022448"/>
    </source>
</evidence>
<keyword evidence="5" id="KW-1003">Cell membrane</keyword>
<evidence type="ECO:0000256" key="6">
    <source>
        <dbReference type="ARBA" id="ARBA00022692"/>
    </source>
</evidence>
<keyword evidence="8 14" id="KW-1133">Transmembrane helix</keyword>
<keyword evidence="10" id="KW-0406">Ion transport</keyword>
<dbReference type="Proteomes" id="UP000177622">
    <property type="component" value="Unassembled WGS sequence"/>
</dbReference>
<dbReference type="CDD" id="cd06186">
    <property type="entry name" value="NOX_Duox_like_FAD_NADP"/>
    <property type="match status" value="1"/>
</dbReference>
<feature type="transmembrane region" description="Helical" evidence="14">
    <location>
        <begin position="20"/>
        <end position="40"/>
    </location>
</feature>
<dbReference type="Gene3D" id="3.40.50.80">
    <property type="entry name" value="Nucleotide-binding domain of ferredoxin-NADP reductase (FNR) module"/>
    <property type="match status" value="1"/>
</dbReference>
<feature type="transmembrane region" description="Helical" evidence="14">
    <location>
        <begin position="332"/>
        <end position="351"/>
    </location>
</feature>
<dbReference type="InterPro" id="IPR013121">
    <property type="entry name" value="Fe_red_NAD-bd_6"/>
</dbReference>
<dbReference type="GeneID" id="34575227"/>
<dbReference type="GO" id="GO:0015677">
    <property type="term" value="P:copper ion import"/>
    <property type="evidence" value="ECO:0007669"/>
    <property type="project" value="TreeGrafter"/>
</dbReference>
<dbReference type="InterPro" id="IPR017938">
    <property type="entry name" value="Riboflavin_synthase-like_b-brl"/>
</dbReference>
<evidence type="ECO:0000256" key="11">
    <source>
        <dbReference type="ARBA" id="ARBA00023136"/>
    </source>
</evidence>
<feature type="transmembrane region" description="Helical" evidence="14">
    <location>
        <begin position="178"/>
        <end position="196"/>
    </location>
</feature>
<reference evidence="16 17" key="1">
    <citation type="journal article" date="2016" name="Sci. Rep.">
        <title>Penicillium arizonense, a new, genome sequenced fungal species, reveals a high chemical diversity in secreted metabolites.</title>
        <authorList>
            <person name="Grijseels S."/>
            <person name="Nielsen J.C."/>
            <person name="Randelovic M."/>
            <person name="Nielsen J."/>
            <person name="Nielsen K.F."/>
            <person name="Workman M."/>
            <person name="Frisvad J.C."/>
        </authorList>
    </citation>
    <scope>NUCLEOTIDE SEQUENCE [LARGE SCALE GENOMIC DNA]</scope>
    <source>
        <strain evidence="16 17">CBS 141311</strain>
    </source>
</reference>
<evidence type="ECO:0000313" key="16">
    <source>
        <dbReference type="EMBL" id="OGE54102.1"/>
    </source>
</evidence>
<evidence type="ECO:0000256" key="14">
    <source>
        <dbReference type="SAM" id="Phobius"/>
    </source>
</evidence>
<keyword evidence="11 14" id="KW-0472">Membrane</keyword>
<feature type="transmembrane region" description="Helical" evidence="14">
    <location>
        <begin position="102"/>
        <end position="126"/>
    </location>
</feature>
<dbReference type="InterPro" id="IPR013112">
    <property type="entry name" value="FAD-bd_8"/>
</dbReference>
<evidence type="ECO:0000256" key="3">
    <source>
        <dbReference type="ARBA" id="ARBA00012668"/>
    </source>
</evidence>
<evidence type="ECO:0000313" key="17">
    <source>
        <dbReference type="Proteomes" id="UP000177622"/>
    </source>
</evidence>
<keyword evidence="6 14" id="KW-0812">Transmembrane</keyword>
<comment type="caution">
    <text evidence="16">The sequence shown here is derived from an EMBL/GenBank/DDBJ whole genome shotgun (WGS) entry which is preliminary data.</text>
</comment>
<dbReference type="RefSeq" id="XP_022489539.1">
    <property type="nucleotide sequence ID" value="XM_022630493.1"/>
</dbReference>
<dbReference type="SUPFAM" id="SSF52343">
    <property type="entry name" value="Ferredoxin reductase-like, C-terminal NADP-linked domain"/>
    <property type="match status" value="1"/>
</dbReference>
<feature type="transmembrane region" description="Helical" evidence="14">
    <location>
        <begin position="603"/>
        <end position="626"/>
    </location>
</feature>
<dbReference type="GO" id="GO:0005886">
    <property type="term" value="C:plasma membrane"/>
    <property type="evidence" value="ECO:0007669"/>
    <property type="project" value="UniProtKB-SubCell"/>
</dbReference>
<evidence type="ECO:0000256" key="13">
    <source>
        <dbReference type="SAM" id="MobiDB-lite"/>
    </source>
</evidence>
<keyword evidence="9" id="KW-0560">Oxidoreductase</keyword>
<evidence type="ECO:0000256" key="5">
    <source>
        <dbReference type="ARBA" id="ARBA00022475"/>
    </source>
</evidence>
<feature type="transmembrane region" description="Helical" evidence="14">
    <location>
        <begin position="216"/>
        <end position="235"/>
    </location>
</feature>
<dbReference type="SUPFAM" id="SSF63380">
    <property type="entry name" value="Riboflavin synthase domain-like"/>
    <property type="match status" value="1"/>
</dbReference>
<name>A0A1F5LLJ4_PENAI</name>
<dbReference type="InterPro" id="IPR013130">
    <property type="entry name" value="Fe3_Rdtase_TM_dom"/>
</dbReference>
<dbReference type="SFLD" id="SFLDS00052">
    <property type="entry name" value="Ferric_Reductase_Domain"/>
    <property type="match status" value="1"/>
</dbReference>
<dbReference type="AlphaFoldDB" id="A0A1F5LLJ4"/>
<dbReference type="PANTHER" id="PTHR32361">
    <property type="entry name" value="FERRIC/CUPRIC REDUCTASE TRANSMEMBRANE COMPONENT"/>
    <property type="match status" value="1"/>
</dbReference>
<protein>
    <recommendedName>
        <fullName evidence="3">ferric-chelate reductase (NADPH)</fullName>
        <ecNumber evidence="3">1.16.1.9</ecNumber>
    </recommendedName>
</protein>
<dbReference type="SFLD" id="SFLDG01168">
    <property type="entry name" value="Ferric_reductase_subgroup_(FRE"/>
    <property type="match status" value="1"/>
</dbReference>
<dbReference type="PANTHER" id="PTHR32361:SF27">
    <property type="entry name" value="FAD-BINDING FR-TYPE DOMAIN-CONTAINING PROTEIN-RELATED"/>
    <property type="match status" value="1"/>
</dbReference>
<evidence type="ECO:0000256" key="1">
    <source>
        <dbReference type="ARBA" id="ARBA00004651"/>
    </source>
</evidence>
<dbReference type="OrthoDB" id="4494341at2759"/>
<organism evidence="16 17">
    <name type="scientific">Penicillium arizonense</name>
    <dbReference type="NCBI Taxonomy" id="1835702"/>
    <lineage>
        <taxon>Eukaryota</taxon>
        <taxon>Fungi</taxon>
        <taxon>Dikarya</taxon>
        <taxon>Ascomycota</taxon>
        <taxon>Pezizomycotina</taxon>
        <taxon>Eurotiomycetes</taxon>
        <taxon>Eurotiomycetidae</taxon>
        <taxon>Eurotiales</taxon>
        <taxon>Aspergillaceae</taxon>
        <taxon>Penicillium</taxon>
    </lineage>
</organism>
<comment type="catalytic activity">
    <reaction evidence="12">
        <text>2 a Fe(II)-siderophore + NADP(+) + H(+) = 2 a Fe(III)-siderophore + NADPH</text>
        <dbReference type="Rhea" id="RHEA:28795"/>
        <dbReference type="Rhea" id="RHEA-COMP:11342"/>
        <dbReference type="Rhea" id="RHEA-COMP:11344"/>
        <dbReference type="ChEBI" id="CHEBI:15378"/>
        <dbReference type="ChEBI" id="CHEBI:29033"/>
        <dbReference type="ChEBI" id="CHEBI:29034"/>
        <dbReference type="ChEBI" id="CHEBI:57783"/>
        <dbReference type="ChEBI" id="CHEBI:58349"/>
        <dbReference type="EC" id="1.16.1.9"/>
    </reaction>
</comment>
<dbReference type="InterPro" id="IPR039261">
    <property type="entry name" value="FNR_nucleotide-bd"/>
</dbReference>
<dbReference type="GO" id="GO:0052851">
    <property type="term" value="F:ferric-chelate reductase (NADPH) activity"/>
    <property type="evidence" value="ECO:0007669"/>
    <property type="project" value="UniProtKB-EC"/>
</dbReference>
<dbReference type="Pfam" id="PF08030">
    <property type="entry name" value="NAD_binding_6"/>
    <property type="match status" value="1"/>
</dbReference>
<proteinExistence type="inferred from homology"/>
<evidence type="ECO:0000256" key="9">
    <source>
        <dbReference type="ARBA" id="ARBA00023002"/>
    </source>
</evidence>
<feature type="domain" description="FAD-binding FR-type" evidence="15">
    <location>
        <begin position="296"/>
        <end position="425"/>
    </location>
</feature>
<evidence type="ECO:0000256" key="10">
    <source>
        <dbReference type="ARBA" id="ARBA00023065"/>
    </source>
</evidence>
<comment type="subcellular location">
    <subcellularLocation>
        <location evidence="1">Cell membrane</location>
        <topology evidence="1">Multi-pass membrane protein</topology>
    </subcellularLocation>
</comment>
<dbReference type="STRING" id="1835702.A0A1F5LLJ4"/>
<feature type="region of interest" description="Disordered" evidence="13">
    <location>
        <begin position="636"/>
        <end position="702"/>
    </location>
</feature>
<evidence type="ECO:0000259" key="15">
    <source>
        <dbReference type="PROSITE" id="PS51384"/>
    </source>
</evidence>
<feature type="compositionally biased region" description="Polar residues" evidence="13">
    <location>
        <begin position="649"/>
        <end position="670"/>
    </location>
</feature>
<keyword evidence="17" id="KW-1185">Reference proteome</keyword>
<keyword evidence="7" id="KW-0249">Electron transport</keyword>
<feature type="transmembrane region" description="Helical" evidence="14">
    <location>
        <begin position="247"/>
        <end position="265"/>
    </location>
</feature>
<sequence length="702" mass="76968">MGVELKGNGHGEAPMNPTIAVPLFVAGGLVAILFAWKTAIRIRHRQRSKEARAGTDQIQVSRTNRFNASLKKHVLYAPLWGNRHSREFRFLRLHMGSLPLRLEVICLLIYLGLNIIFIIVTVDWWISDYSQKMFQLKYSAGHLAVMNTPGLVLSAGRNNPLIQLLGISFDGFNYMHRWVGRVIAANAVIHMSAVLANQAYMHGTEYVLYAVWQQRLYFCGLVAVLGFIFIVVQSLSPVRHSFYELFLHLHIALAVMSFVALWYHLQNLLQQQVLLGTLILWGLDRAGRLGILLWRNIGRQPTTATIEALPGSVARVDVAVSRAWRFRPGQYMYLYLPCLGLWTSHPFTVAWTSTGSDSLNMGEKRSSSDSLKALIGGSETTTMSVLIKGQDGFTKKLLQKAEDSAEGRINAMALAEGPFGGIHSLDSYGTLLLIAGGIGITHPMSYLNEVVGTFAEQKTATRKVRLVWIVRSLVNMKYTLQTCIFTHQTNPALSACNSSCSPLEKNLNTLWGKQNGNWQPQYQYCKTDESSFVQYQGGCATCLEKQDNTKVLGNYLGAMGSACGNKPNATKGQTVSLSRSLFTSTSPSASATSGSGLSSGTKIGIGVGVGLGVVALGVIAGIVWFCMRRRRAQTQSGSYMAPPDIQADGEQSMQHSYTQGPKSSTYSEQTYIPELLAADPKEQPAELGGKSVVAELPGHMSS</sequence>
<evidence type="ECO:0000256" key="8">
    <source>
        <dbReference type="ARBA" id="ARBA00022989"/>
    </source>
</evidence>
<dbReference type="InterPro" id="IPR051410">
    <property type="entry name" value="Ferric/Cupric_Reductase"/>
</dbReference>
<dbReference type="Pfam" id="PF08022">
    <property type="entry name" value="FAD_binding_8"/>
    <property type="match status" value="1"/>
</dbReference>